<protein>
    <recommendedName>
        <fullName evidence="10">Cytochrome P450</fullName>
    </recommendedName>
</protein>
<dbReference type="InterPro" id="IPR002402">
    <property type="entry name" value="Cyt_P450_E_grp-II"/>
</dbReference>
<keyword evidence="5" id="KW-0560">Oxidoreductase</keyword>
<dbReference type="InterPro" id="IPR036396">
    <property type="entry name" value="Cyt_P450_sf"/>
</dbReference>
<dbReference type="PRINTS" id="PR00464">
    <property type="entry name" value="EP450II"/>
</dbReference>
<evidence type="ECO:0000256" key="3">
    <source>
        <dbReference type="ARBA" id="ARBA00022617"/>
    </source>
</evidence>
<evidence type="ECO:0000256" key="6">
    <source>
        <dbReference type="ARBA" id="ARBA00023004"/>
    </source>
</evidence>
<evidence type="ECO:0000256" key="5">
    <source>
        <dbReference type="ARBA" id="ARBA00023002"/>
    </source>
</evidence>
<dbReference type="Gene3D" id="1.10.630.10">
    <property type="entry name" value="Cytochrome P450"/>
    <property type="match status" value="2"/>
</dbReference>
<dbReference type="Pfam" id="PF00067">
    <property type="entry name" value="p450"/>
    <property type="match status" value="2"/>
</dbReference>
<keyword evidence="9" id="KW-1185">Reference proteome</keyword>
<name>A0ABQ9F3H9_TEGGR</name>
<comment type="similarity">
    <text evidence="2">Belongs to the cytochrome P450 family.</text>
</comment>
<evidence type="ECO:0000313" key="9">
    <source>
        <dbReference type="Proteomes" id="UP001217089"/>
    </source>
</evidence>
<organism evidence="8 9">
    <name type="scientific">Tegillarca granosa</name>
    <name type="common">Malaysian cockle</name>
    <name type="synonym">Anadara granosa</name>
    <dbReference type="NCBI Taxonomy" id="220873"/>
    <lineage>
        <taxon>Eukaryota</taxon>
        <taxon>Metazoa</taxon>
        <taxon>Spiralia</taxon>
        <taxon>Lophotrochozoa</taxon>
        <taxon>Mollusca</taxon>
        <taxon>Bivalvia</taxon>
        <taxon>Autobranchia</taxon>
        <taxon>Pteriomorphia</taxon>
        <taxon>Arcoida</taxon>
        <taxon>Arcoidea</taxon>
        <taxon>Arcidae</taxon>
        <taxon>Tegillarca</taxon>
    </lineage>
</organism>
<evidence type="ECO:0000256" key="7">
    <source>
        <dbReference type="ARBA" id="ARBA00023033"/>
    </source>
</evidence>
<evidence type="ECO:0008006" key="10">
    <source>
        <dbReference type="Google" id="ProtNLM"/>
    </source>
</evidence>
<sequence>MKRTEIFRVFGLITSIRPKNNQPSGNKNGHWMDIFASSHCCRCYFNDSDTEQCEDEWFDKYGDVIGYRFGSLLNISVKDPDILRQVLVKNFSNFSNRRLVNFTPSPVDKGIFFARDRTWKRIRTILSPTFSAGKLKQMNSEIERCSKLLVSNFEKHAEKEEVVSVKEFYGAFTMDVIASTAFGLQVDSQNNPDDSFIKHARAIFSRSSIMFRPALFLAVMFPFTTKFLKMARISFFPGFVIDFFVKEVTAMIEDRKRHPLVKKTGLFATYDKCRTRRTKRRFKLFKQRWNRQKTKSPNYENVAKLTYMEQVLFETLRMFPPLGRINRECAEEMIIGGVTFPKGAAIQVPIYQLHHDPRFFPEPELFNPDRWVPLKLVLGRGLTSTVNPIKLKLVKRERETHKENGMI</sequence>
<evidence type="ECO:0000256" key="4">
    <source>
        <dbReference type="ARBA" id="ARBA00022723"/>
    </source>
</evidence>
<keyword evidence="4" id="KW-0479">Metal-binding</keyword>
<dbReference type="EMBL" id="JARBDR010000640">
    <property type="protein sequence ID" value="KAJ8310123.1"/>
    <property type="molecule type" value="Genomic_DNA"/>
</dbReference>
<dbReference type="PANTHER" id="PTHR24302:SF15">
    <property type="entry name" value="FATTY-ACID PEROXYGENASE"/>
    <property type="match status" value="1"/>
</dbReference>
<dbReference type="InterPro" id="IPR001128">
    <property type="entry name" value="Cyt_P450"/>
</dbReference>
<reference evidence="8 9" key="1">
    <citation type="submission" date="2022-12" db="EMBL/GenBank/DDBJ databases">
        <title>Chromosome-level genome of Tegillarca granosa.</title>
        <authorList>
            <person name="Kim J."/>
        </authorList>
    </citation>
    <scope>NUCLEOTIDE SEQUENCE [LARGE SCALE GENOMIC DNA]</scope>
    <source>
        <strain evidence="8">Teg-2019</strain>
        <tissue evidence="8">Adductor muscle</tissue>
    </source>
</reference>
<dbReference type="SUPFAM" id="SSF48264">
    <property type="entry name" value="Cytochrome P450"/>
    <property type="match status" value="1"/>
</dbReference>
<evidence type="ECO:0000256" key="2">
    <source>
        <dbReference type="ARBA" id="ARBA00010617"/>
    </source>
</evidence>
<accession>A0ABQ9F3H9</accession>
<evidence type="ECO:0000313" key="8">
    <source>
        <dbReference type="EMBL" id="KAJ8310123.1"/>
    </source>
</evidence>
<keyword evidence="6" id="KW-0408">Iron</keyword>
<keyword evidence="7" id="KW-0503">Monooxygenase</keyword>
<keyword evidence="3" id="KW-0349">Heme</keyword>
<gene>
    <name evidence="8" type="ORF">KUTeg_011988</name>
</gene>
<dbReference type="PANTHER" id="PTHR24302">
    <property type="entry name" value="CYTOCHROME P450 FAMILY 3"/>
    <property type="match status" value="1"/>
</dbReference>
<dbReference type="InterPro" id="IPR050705">
    <property type="entry name" value="Cytochrome_P450_3A"/>
</dbReference>
<evidence type="ECO:0000256" key="1">
    <source>
        <dbReference type="ARBA" id="ARBA00001971"/>
    </source>
</evidence>
<comment type="caution">
    <text evidence="8">The sequence shown here is derived from an EMBL/GenBank/DDBJ whole genome shotgun (WGS) entry which is preliminary data.</text>
</comment>
<comment type="cofactor">
    <cofactor evidence="1">
        <name>heme</name>
        <dbReference type="ChEBI" id="CHEBI:30413"/>
    </cofactor>
</comment>
<proteinExistence type="inferred from homology"/>
<dbReference type="Proteomes" id="UP001217089">
    <property type="component" value="Unassembled WGS sequence"/>
</dbReference>